<dbReference type="AlphaFoldDB" id="A0A8J7F3P5"/>
<sequence>MSKQLDCEQQFENVQISNTLLNNKFQPIVSNDRIKATKRRFTLTISLASLTGCLIAIYQLFTSSVGLLEISLLLFMYVICVLGITVGFHRHFTHQAFKTRTPIRVILAILGCMAGQGSVIAWVSIHRCHHQYSDKQGDPHSPNLHGKGILQKLNGLWYSHLGWLFNSELPNSLVFAKDLLKDPVICQINRLYVAWILLGLLIPAIIGGILTWNWVGIFQGFVWGGLARLFLTFNSGYIINSIAHTYGKRLFNTSEQSQNNIWLAIPTLGEGWHNNHHAFPMSANFGLKIWQIDLGYWVIRVLQLVGLATDIKLPQPEMIESKKIVSHPE</sequence>
<gene>
    <name evidence="13" type="ORF">IQ247_03210</name>
</gene>
<evidence type="ECO:0000256" key="9">
    <source>
        <dbReference type="ARBA" id="ARBA00023098"/>
    </source>
</evidence>
<keyword evidence="10 11" id="KW-0472">Membrane</keyword>
<feature type="transmembrane region" description="Helical" evidence="11">
    <location>
        <begin position="41"/>
        <end position="61"/>
    </location>
</feature>
<dbReference type="InterPro" id="IPR005804">
    <property type="entry name" value="FA_desaturase_dom"/>
</dbReference>
<evidence type="ECO:0000256" key="5">
    <source>
        <dbReference type="ARBA" id="ARBA00022832"/>
    </source>
</evidence>
<accession>A0A8J7F3P5</accession>
<dbReference type="CDD" id="cd03505">
    <property type="entry name" value="Delta9-FADS-like"/>
    <property type="match status" value="1"/>
</dbReference>
<dbReference type="PANTHER" id="PTHR11351">
    <property type="entry name" value="ACYL-COA DESATURASE"/>
    <property type="match status" value="1"/>
</dbReference>
<evidence type="ECO:0000313" key="14">
    <source>
        <dbReference type="Proteomes" id="UP000620559"/>
    </source>
</evidence>
<organism evidence="13 14">
    <name type="scientific">Plectonema cf. radiosum LEGE 06105</name>
    <dbReference type="NCBI Taxonomy" id="945769"/>
    <lineage>
        <taxon>Bacteria</taxon>
        <taxon>Bacillati</taxon>
        <taxon>Cyanobacteriota</taxon>
        <taxon>Cyanophyceae</taxon>
        <taxon>Oscillatoriophycideae</taxon>
        <taxon>Oscillatoriales</taxon>
        <taxon>Microcoleaceae</taxon>
        <taxon>Plectonema</taxon>
    </lineage>
</organism>
<protein>
    <submittedName>
        <fullName evidence="13">Acyl-CoA desaturase</fullName>
    </submittedName>
</protein>
<keyword evidence="7" id="KW-0560">Oxidoreductase</keyword>
<keyword evidence="4 11" id="KW-0812">Transmembrane</keyword>
<dbReference type="PANTHER" id="PTHR11351:SF3">
    <property type="entry name" value="BLL4393 PROTEIN"/>
    <property type="match status" value="1"/>
</dbReference>
<dbReference type="RefSeq" id="WP_193916979.1">
    <property type="nucleotide sequence ID" value="NZ_JADEWL010000006.1"/>
</dbReference>
<evidence type="ECO:0000256" key="3">
    <source>
        <dbReference type="ARBA" id="ARBA00008749"/>
    </source>
</evidence>
<reference evidence="13" key="1">
    <citation type="submission" date="2020-10" db="EMBL/GenBank/DDBJ databases">
        <authorList>
            <person name="Castelo-Branco R."/>
            <person name="Eusebio N."/>
            <person name="Adriana R."/>
            <person name="Vieira A."/>
            <person name="Brugerolle De Fraissinette N."/>
            <person name="Rezende De Castro R."/>
            <person name="Schneider M.P."/>
            <person name="Vasconcelos V."/>
            <person name="Leao P.N."/>
        </authorList>
    </citation>
    <scope>NUCLEOTIDE SEQUENCE</scope>
    <source>
        <strain evidence="13">LEGE 06105</strain>
    </source>
</reference>
<feature type="domain" description="Fatty acid desaturase" evidence="12">
    <location>
        <begin position="75"/>
        <end position="281"/>
    </location>
</feature>
<evidence type="ECO:0000256" key="1">
    <source>
        <dbReference type="ARBA" id="ARBA00001954"/>
    </source>
</evidence>
<feature type="transmembrane region" description="Helical" evidence="11">
    <location>
        <begin position="67"/>
        <end position="89"/>
    </location>
</feature>
<evidence type="ECO:0000256" key="2">
    <source>
        <dbReference type="ARBA" id="ARBA00004141"/>
    </source>
</evidence>
<feature type="transmembrane region" description="Helical" evidence="11">
    <location>
        <begin position="192"/>
        <end position="215"/>
    </location>
</feature>
<name>A0A8J7F3P5_9CYAN</name>
<dbReference type="Pfam" id="PF00487">
    <property type="entry name" value="FA_desaturase"/>
    <property type="match status" value="1"/>
</dbReference>
<keyword evidence="8" id="KW-0408">Iron</keyword>
<dbReference type="GO" id="GO:0016020">
    <property type="term" value="C:membrane"/>
    <property type="evidence" value="ECO:0007669"/>
    <property type="project" value="UniProtKB-SubCell"/>
</dbReference>
<keyword evidence="14" id="KW-1185">Reference proteome</keyword>
<dbReference type="GO" id="GO:0006631">
    <property type="term" value="P:fatty acid metabolic process"/>
    <property type="evidence" value="ECO:0007669"/>
    <property type="project" value="UniProtKB-KW"/>
</dbReference>
<comment type="caution">
    <text evidence="13">The sequence shown here is derived from an EMBL/GenBank/DDBJ whole genome shotgun (WGS) entry which is preliminary data.</text>
</comment>
<comment type="similarity">
    <text evidence="3">Belongs to the fatty acid desaturase type 2 family.</text>
</comment>
<comment type="subcellular location">
    <subcellularLocation>
        <location evidence="2">Membrane</location>
        <topology evidence="2">Multi-pass membrane protein</topology>
    </subcellularLocation>
</comment>
<evidence type="ECO:0000256" key="4">
    <source>
        <dbReference type="ARBA" id="ARBA00022692"/>
    </source>
</evidence>
<dbReference type="InterPro" id="IPR015876">
    <property type="entry name" value="Acyl-CoA_DS"/>
</dbReference>
<feature type="transmembrane region" description="Helical" evidence="11">
    <location>
        <begin position="221"/>
        <end position="239"/>
    </location>
</feature>
<proteinExistence type="inferred from homology"/>
<keyword evidence="6 11" id="KW-1133">Transmembrane helix</keyword>
<dbReference type="GO" id="GO:0016717">
    <property type="term" value="F:oxidoreductase activity, acting on paired donors, with oxidation of a pair of donors resulting in the reduction of molecular oxygen to two molecules of water"/>
    <property type="evidence" value="ECO:0007669"/>
    <property type="project" value="InterPro"/>
</dbReference>
<dbReference type="EMBL" id="JADEWL010000006">
    <property type="protein sequence ID" value="MBE9211734.1"/>
    <property type="molecule type" value="Genomic_DNA"/>
</dbReference>
<evidence type="ECO:0000256" key="11">
    <source>
        <dbReference type="SAM" id="Phobius"/>
    </source>
</evidence>
<keyword evidence="5" id="KW-0276">Fatty acid metabolism</keyword>
<evidence type="ECO:0000256" key="7">
    <source>
        <dbReference type="ARBA" id="ARBA00023002"/>
    </source>
</evidence>
<keyword evidence="9" id="KW-0443">Lipid metabolism</keyword>
<evidence type="ECO:0000256" key="6">
    <source>
        <dbReference type="ARBA" id="ARBA00022989"/>
    </source>
</evidence>
<evidence type="ECO:0000256" key="8">
    <source>
        <dbReference type="ARBA" id="ARBA00023004"/>
    </source>
</evidence>
<dbReference type="Proteomes" id="UP000620559">
    <property type="component" value="Unassembled WGS sequence"/>
</dbReference>
<comment type="cofactor">
    <cofactor evidence="1">
        <name>Fe(2+)</name>
        <dbReference type="ChEBI" id="CHEBI:29033"/>
    </cofactor>
</comment>
<evidence type="ECO:0000313" key="13">
    <source>
        <dbReference type="EMBL" id="MBE9211734.1"/>
    </source>
</evidence>
<evidence type="ECO:0000256" key="10">
    <source>
        <dbReference type="ARBA" id="ARBA00023136"/>
    </source>
</evidence>
<dbReference type="PRINTS" id="PR00075">
    <property type="entry name" value="FACDDSATRASE"/>
</dbReference>
<evidence type="ECO:0000259" key="12">
    <source>
        <dbReference type="Pfam" id="PF00487"/>
    </source>
</evidence>